<dbReference type="PROSITE" id="PS50022">
    <property type="entry name" value="FA58C_3"/>
    <property type="match status" value="1"/>
</dbReference>
<dbReference type="RefSeq" id="WP_068827482.1">
    <property type="nucleotide sequence ID" value="NZ_CP014224.1"/>
</dbReference>
<dbReference type="KEGG" id="wfu:AXE80_11555"/>
<evidence type="ECO:0000256" key="5">
    <source>
        <dbReference type="ARBA" id="ARBA00022801"/>
    </source>
</evidence>
<dbReference type="InterPro" id="IPR008979">
    <property type="entry name" value="Galactose-bd-like_sf"/>
</dbReference>
<dbReference type="PANTHER" id="PTHR10030">
    <property type="entry name" value="ALPHA-L-FUCOSIDASE"/>
    <property type="match status" value="1"/>
</dbReference>
<dbReference type="PRINTS" id="PR00741">
    <property type="entry name" value="GLHYDRLASE29"/>
</dbReference>
<dbReference type="Pfam" id="PF01120">
    <property type="entry name" value="Alpha_L_fucos"/>
    <property type="match status" value="1"/>
</dbReference>
<evidence type="ECO:0000256" key="7">
    <source>
        <dbReference type="SAM" id="MobiDB-lite"/>
    </source>
</evidence>
<evidence type="ECO:0000256" key="4">
    <source>
        <dbReference type="ARBA" id="ARBA00022729"/>
    </source>
</evidence>
<evidence type="ECO:0000256" key="6">
    <source>
        <dbReference type="ARBA" id="ARBA00023295"/>
    </source>
</evidence>
<dbReference type="Gene3D" id="2.60.120.260">
    <property type="entry name" value="Galactose-binding domain-like"/>
    <property type="match status" value="1"/>
</dbReference>
<evidence type="ECO:0000313" key="9">
    <source>
        <dbReference type="EMBL" id="ANW96879.1"/>
    </source>
</evidence>
<dbReference type="InterPro" id="IPR000421">
    <property type="entry name" value="FA58C"/>
</dbReference>
<keyword evidence="10" id="KW-1185">Reference proteome</keyword>
<dbReference type="InterPro" id="IPR016286">
    <property type="entry name" value="FUC_metazoa-typ"/>
</dbReference>
<dbReference type="InterPro" id="IPR057739">
    <property type="entry name" value="Glyco_hydro_29_N"/>
</dbReference>
<evidence type="ECO:0000256" key="3">
    <source>
        <dbReference type="ARBA" id="ARBA00012662"/>
    </source>
</evidence>
<evidence type="ECO:0000256" key="1">
    <source>
        <dbReference type="ARBA" id="ARBA00004071"/>
    </source>
</evidence>
<dbReference type="InterPro" id="IPR000933">
    <property type="entry name" value="Glyco_hydro_29"/>
</dbReference>
<sequence length="599" mass="68583">MNKNIFALFAFFSLFCFGQHGEENTNGIEPYQQPKKLIEYLNQIDSSYLPYMFASKEDIAWWKEAKLGVFVHWAPSVVNEAPLSWGRAGRKPHHKKDNQKKGVPEQEYNDTYKTFNPTKFNAEEWVKLWKEAGAKYFVFTAKHHYGFCMWDTKTTDFNVMNTPYGKDVMKEIADACHKYNMRLMWYYSQPDWTHPLYRKELPSKEYNEKILYPQLRELMTNYGKIDGIWFDGLGKHPDTWNSPEMLKIIRDINPKAIVNHRLGSPDMHMGDFDGPERGIGRFQTNRPWETCEVIGGGWGYMGEKNAMPYNDVIQLLVKIAGNDGNLLLDTGPRVDGSIIESHVKRYKQIGAFLKKYGTSIYGTHGGPYIAGAWGSATHKQNKVWLHLMGNIENHHFTLPQLPATIKSYKVLTGENATIVNNNKGLDVTINNTTTNTAVIIIELELNIDAKQIKPISTIGEPVFFDASLVASSEKDKNSSVTNLMPGAKENFSEGISVKKSWFPAKEDKTPWLEYSWSKEQKIDAITIQEGRRIGNNHSVKSFEIQVLKNKKWKTIYTGNNIGPFFSLQLEKSLYTTKLKIKINELKGNLEVNKVAIYAN</sequence>
<dbReference type="EMBL" id="CP014224">
    <property type="protein sequence ID" value="ANW96879.1"/>
    <property type="molecule type" value="Genomic_DNA"/>
</dbReference>
<name>A0A1B1Y822_9FLAO</name>
<evidence type="ECO:0000313" key="10">
    <source>
        <dbReference type="Proteomes" id="UP000092967"/>
    </source>
</evidence>
<proteinExistence type="inferred from homology"/>
<dbReference type="GO" id="GO:0006004">
    <property type="term" value="P:fucose metabolic process"/>
    <property type="evidence" value="ECO:0007669"/>
    <property type="project" value="InterPro"/>
</dbReference>
<dbReference type="Pfam" id="PF00754">
    <property type="entry name" value="F5_F8_type_C"/>
    <property type="match status" value="1"/>
</dbReference>
<evidence type="ECO:0000259" key="8">
    <source>
        <dbReference type="PROSITE" id="PS50022"/>
    </source>
</evidence>
<comment type="function">
    <text evidence="1">Alpha-L-fucosidase is responsible for hydrolyzing the alpha-1,6-linked fucose joined to the reducing-end N-acetylglucosamine of the carbohydrate moieties of glycoproteins.</text>
</comment>
<dbReference type="Gene3D" id="3.20.20.80">
    <property type="entry name" value="Glycosidases"/>
    <property type="match status" value="1"/>
</dbReference>
<dbReference type="SMART" id="SM00812">
    <property type="entry name" value="Alpha_L_fucos"/>
    <property type="match status" value="1"/>
</dbReference>
<accession>A0A1B1Y822</accession>
<dbReference type="SUPFAM" id="SSF49785">
    <property type="entry name" value="Galactose-binding domain-like"/>
    <property type="match status" value="1"/>
</dbReference>
<gene>
    <name evidence="9" type="ORF">AXE80_11555</name>
</gene>
<keyword evidence="5" id="KW-0378">Hydrolase</keyword>
<dbReference type="AlphaFoldDB" id="A0A1B1Y822"/>
<feature type="domain" description="F5/8 type C" evidence="8">
    <location>
        <begin position="449"/>
        <end position="599"/>
    </location>
</feature>
<comment type="similarity">
    <text evidence="2">Belongs to the glycosyl hydrolase 29 family.</text>
</comment>
<dbReference type="PANTHER" id="PTHR10030:SF37">
    <property type="entry name" value="ALPHA-L-FUCOSIDASE-RELATED"/>
    <property type="match status" value="1"/>
</dbReference>
<dbReference type="GO" id="GO:0005764">
    <property type="term" value="C:lysosome"/>
    <property type="evidence" value="ECO:0007669"/>
    <property type="project" value="TreeGrafter"/>
</dbReference>
<dbReference type="InterPro" id="IPR017853">
    <property type="entry name" value="GH"/>
</dbReference>
<keyword evidence="6" id="KW-0326">Glycosidase</keyword>
<dbReference type="GO" id="GO:0004560">
    <property type="term" value="F:alpha-L-fucosidase activity"/>
    <property type="evidence" value="ECO:0007669"/>
    <property type="project" value="InterPro"/>
</dbReference>
<dbReference type="OrthoDB" id="1095333at2"/>
<keyword evidence="4" id="KW-0732">Signal</keyword>
<dbReference type="Proteomes" id="UP000092967">
    <property type="component" value="Chromosome"/>
</dbReference>
<dbReference type="STRING" id="1790137.AXE80_11555"/>
<dbReference type="SUPFAM" id="SSF51445">
    <property type="entry name" value="(Trans)glycosidases"/>
    <property type="match status" value="1"/>
</dbReference>
<feature type="compositionally biased region" description="Basic residues" evidence="7">
    <location>
        <begin position="88"/>
        <end position="98"/>
    </location>
</feature>
<organism evidence="9 10">
    <name type="scientific">Wenyingzhuangia fucanilytica</name>
    <dbReference type="NCBI Taxonomy" id="1790137"/>
    <lineage>
        <taxon>Bacteria</taxon>
        <taxon>Pseudomonadati</taxon>
        <taxon>Bacteroidota</taxon>
        <taxon>Flavobacteriia</taxon>
        <taxon>Flavobacteriales</taxon>
        <taxon>Flavobacteriaceae</taxon>
        <taxon>Wenyingzhuangia</taxon>
    </lineage>
</organism>
<dbReference type="GO" id="GO:0016139">
    <property type="term" value="P:glycoside catabolic process"/>
    <property type="evidence" value="ECO:0007669"/>
    <property type="project" value="TreeGrafter"/>
</dbReference>
<feature type="region of interest" description="Disordered" evidence="7">
    <location>
        <begin position="86"/>
        <end position="110"/>
    </location>
</feature>
<evidence type="ECO:0000256" key="2">
    <source>
        <dbReference type="ARBA" id="ARBA00007951"/>
    </source>
</evidence>
<protein>
    <recommendedName>
        <fullName evidence="3">alpha-L-fucosidase</fullName>
        <ecNumber evidence="3">3.2.1.51</ecNumber>
    </recommendedName>
</protein>
<reference evidence="9 10" key="1">
    <citation type="submission" date="2016-02" db="EMBL/GenBank/DDBJ databases">
        <authorList>
            <person name="Wen L."/>
            <person name="He K."/>
            <person name="Yang H."/>
        </authorList>
    </citation>
    <scope>NUCLEOTIDE SEQUENCE [LARGE SCALE GENOMIC DNA]</scope>
    <source>
        <strain evidence="9 10">CZ1127</strain>
    </source>
</reference>
<dbReference type="EC" id="3.2.1.51" evidence="3"/>